<accession>A0ABP0FGB3</accession>
<evidence type="ECO:0000256" key="1">
    <source>
        <dbReference type="SAM" id="Coils"/>
    </source>
</evidence>
<feature type="region of interest" description="Disordered" evidence="2">
    <location>
        <begin position="1"/>
        <end position="32"/>
    </location>
</feature>
<keyword evidence="1" id="KW-0175">Coiled coil</keyword>
<gene>
    <name evidence="3" type="ORF">CVLEPA_LOCUS9023</name>
</gene>
<reference evidence="3 4" key="1">
    <citation type="submission" date="2024-02" db="EMBL/GenBank/DDBJ databases">
        <authorList>
            <person name="Daric V."/>
            <person name="Darras S."/>
        </authorList>
    </citation>
    <scope>NUCLEOTIDE SEQUENCE [LARGE SCALE GENOMIC DNA]</scope>
</reference>
<comment type="caution">
    <text evidence="3">The sequence shown here is derived from an EMBL/GenBank/DDBJ whole genome shotgun (WGS) entry which is preliminary data.</text>
</comment>
<evidence type="ECO:0008006" key="5">
    <source>
        <dbReference type="Google" id="ProtNLM"/>
    </source>
</evidence>
<dbReference type="Proteomes" id="UP001642483">
    <property type="component" value="Unassembled WGS sequence"/>
</dbReference>
<proteinExistence type="predicted"/>
<sequence>MSQNSVTSISSCKSLFSSGKSSRSNPSSHSKAGELSSAYYSLHIDCEAAKVKSQIEKDLHEKRVKELKELLTKIEDENWKYQPIDELLGLASS</sequence>
<name>A0ABP0FGB3_CLALP</name>
<protein>
    <recommendedName>
        <fullName evidence="5">Anaphase-promoting complex subunit 16</fullName>
    </recommendedName>
</protein>
<evidence type="ECO:0000256" key="2">
    <source>
        <dbReference type="SAM" id="MobiDB-lite"/>
    </source>
</evidence>
<organism evidence="3 4">
    <name type="scientific">Clavelina lepadiformis</name>
    <name type="common">Light-bulb sea squirt</name>
    <name type="synonym">Ascidia lepadiformis</name>
    <dbReference type="NCBI Taxonomy" id="159417"/>
    <lineage>
        <taxon>Eukaryota</taxon>
        <taxon>Metazoa</taxon>
        <taxon>Chordata</taxon>
        <taxon>Tunicata</taxon>
        <taxon>Ascidiacea</taxon>
        <taxon>Aplousobranchia</taxon>
        <taxon>Clavelinidae</taxon>
        <taxon>Clavelina</taxon>
    </lineage>
</organism>
<feature type="coiled-coil region" evidence="1">
    <location>
        <begin position="50"/>
        <end position="77"/>
    </location>
</feature>
<keyword evidence="4" id="KW-1185">Reference proteome</keyword>
<dbReference type="EMBL" id="CAWYQH010000057">
    <property type="protein sequence ID" value="CAK8678732.1"/>
    <property type="molecule type" value="Genomic_DNA"/>
</dbReference>
<evidence type="ECO:0000313" key="4">
    <source>
        <dbReference type="Proteomes" id="UP001642483"/>
    </source>
</evidence>
<evidence type="ECO:0000313" key="3">
    <source>
        <dbReference type="EMBL" id="CAK8678732.1"/>
    </source>
</evidence>
<feature type="compositionally biased region" description="Low complexity" evidence="2">
    <location>
        <begin position="8"/>
        <end position="30"/>
    </location>
</feature>